<evidence type="ECO:0000313" key="2">
    <source>
        <dbReference type="Proteomes" id="UP000094329"/>
    </source>
</evidence>
<name>A0ABX3A824_9GAMM</name>
<keyword evidence="2" id="KW-1185">Reference proteome</keyword>
<protein>
    <submittedName>
        <fullName evidence="1">Uncharacterized protein</fullName>
    </submittedName>
</protein>
<dbReference type="Proteomes" id="UP000094329">
    <property type="component" value="Unassembled WGS sequence"/>
</dbReference>
<sequence>MSFFKRLFNHRVLLVTSALVIVNVHGYALKKQTYIKPIVVSVSNSFYDGPAISDSGQQLVFRGNQKNKPVIYLSQLKQGNWSAPQAIITTSTAIKGAGAHFVNFAKASQSGGSVNFNGPMIENNIITFAAQLNNGKTGVFYAQYLNKHWETALIRQTGDKIGKYSIASFDAPYVSQGHIYFLTKLKNTKNKDQSIKAVLEFNPNINKLAEVAISKLSSQKGLHDFWDMSVNSGQFALRATIDKKQNKQNVYVYNDKHVFSPVFSLNKHFKNISFGGPTYFRYSHHDYVANLVLFHKGKKISSYKIYTNIIPNFPWIKSGDSVGNSTFELVGNPTLSIHNGVASMVFQGVTKVKSDNNQTRVGAFLTSFKLPKGNQKSEISIKPIIVSGDKIPDLGTVNKVLVGPVSLRNNTAVLSVELKSNKYALLIININEDK</sequence>
<accession>A0ABX3A824</accession>
<organism evidence="1 2">
    <name type="scientific">Piscirickettsia litoralis</name>
    <dbReference type="NCBI Taxonomy" id="1891921"/>
    <lineage>
        <taxon>Bacteria</taxon>
        <taxon>Pseudomonadati</taxon>
        <taxon>Pseudomonadota</taxon>
        <taxon>Gammaproteobacteria</taxon>
        <taxon>Thiotrichales</taxon>
        <taxon>Piscirickettsiaceae</taxon>
        <taxon>Piscirickettsia</taxon>
    </lineage>
</organism>
<evidence type="ECO:0000313" key="1">
    <source>
        <dbReference type="EMBL" id="ODN43585.1"/>
    </source>
</evidence>
<gene>
    <name evidence="1" type="ORF">BGC07_12520</name>
</gene>
<proteinExistence type="predicted"/>
<comment type="caution">
    <text evidence="1">The sequence shown here is derived from an EMBL/GenBank/DDBJ whole genome shotgun (WGS) entry which is preliminary data.</text>
</comment>
<dbReference type="EMBL" id="MDTU01000001">
    <property type="protein sequence ID" value="ODN43585.1"/>
    <property type="molecule type" value="Genomic_DNA"/>
</dbReference>
<reference evidence="1 2" key="1">
    <citation type="submission" date="2016-08" db="EMBL/GenBank/DDBJ databases">
        <title>Draft genome sequence of Candidatus Piscirickettsia litoralis, from seawater.</title>
        <authorList>
            <person name="Wan X."/>
            <person name="Lee A.J."/>
            <person name="Hou S."/>
            <person name="Donachie S.P."/>
        </authorList>
    </citation>
    <scope>NUCLEOTIDE SEQUENCE [LARGE SCALE GENOMIC DNA]</scope>
    <source>
        <strain evidence="1 2">Y2</strain>
    </source>
</reference>